<dbReference type="HOGENOM" id="CLU_1876973_0_0_1"/>
<sequence>MEVTERYRTNKKKGTLTGIAVVNQGISGGALPLVHASFAEGIDIVGLESSRSPLHFDPLRPRTFDPIDMFVTSLNSMQVPRDDVGRVVALGTTSYCMLVSEWYNASSRLVILLRWNGRGGDERGGGGKKASRRGED</sequence>
<accession>A0A0C3QII6</accession>
<evidence type="ECO:0000313" key="1">
    <source>
        <dbReference type="EMBL" id="KIO26681.1"/>
    </source>
</evidence>
<reference evidence="1 2" key="1">
    <citation type="submission" date="2014-04" db="EMBL/GenBank/DDBJ databases">
        <authorList>
            <consortium name="DOE Joint Genome Institute"/>
            <person name="Kuo A."/>
            <person name="Girlanda M."/>
            <person name="Perotto S."/>
            <person name="Kohler A."/>
            <person name="Nagy L.G."/>
            <person name="Floudas D."/>
            <person name="Copeland A."/>
            <person name="Barry K.W."/>
            <person name="Cichocki N."/>
            <person name="Veneault-Fourrey C."/>
            <person name="LaButti K."/>
            <person name="Lindquist E.A."/>
            <person name="Lipzen A."/>
            <person name="Lundell T."/>
            <person name="Morin E."/>
            <person name="Murat C."/>
            <person name="Sun H."/>
            <person name="Tunlid A."/>
            <person name="Henrissat B."/>
            <person name="Grigoriev I.V."/>
            <person name="Hibbett D.S."/>
            <person name="Martin F."/>
            <person name="Nordberg H.P."/>
            <person name="Cantor M.N."/>
            <person name="Hua S.X."/>
        </authorList>
    </citation>
    <scope>NUCLEOTIDE SEQUENCE [LARGE SCALE GENOMIC DNA]</scope>
    <source>
        <strain evidence="1 2">MUT 4182</strain>
    </source>
</reference>
<name>A0A0C3QII6_9AGAM</name>
<dbReference type="Proteomes" id="UP000054248">
    <property type="component" value="Unassembled WGS sequence"/>
</dbReference>
<evidence type="ECO:0000313" key="2">
    <source>
        <dbReference type="Proteomes" id="UP000054248"/>
    </source>
</evidence>
<keyword evidence="2" id="KW-1185">Reference proteome</keyword>
<organism evidence="1 2">
    <name type="scientific">Tulasnella calospora MUT 4182</name>
    <dbReference type="NCBI Taxonomy" id="1051891"/>
    <lineage>
        <taxon>Eukaryota</taxon>
        <taxon>Fungi</taxon>
        <taxon>Dikarya</taxon>
        <taxon>Basidiomycota</taxon>
        <taxon>Agaricomycotina</taxon>
        <taxon>Agaricomycetes</taxon>
        <taxon>Cantharellales</taxon>
        <taxon>Tulasnellaceae</taxon>
        <taxon>Tulasnella</taxon>
    </lineage>
</organism>
<gene>
    <name evidence="1" type="ORF">M407DRAFT_199730</name>
</gene>
<dbReference type="AlphaFoldDB" id="A0A0C3QII6"/>
<dbReference type="EMBL" id="KN823021">
    <property type="protein sequence ID" value="KIO26681.1"/>
    <property type="molecule type" value="Genomic_DNA"/>
</dbReference>
<protein>
    <submittedName>
        <fullName evidence="1">Uncharacterized protein</fullName>
    </submittedName>
</protein>
<proteinExistence type="predicted"/>
<reference evidence="2" key="2">
    <citation type="submission" date="2015-01" db="EMBL/GenBank/DDBJ databases">
        <title>Evolutionary Origins and Diversification of the Mycorrhizal Mutualists.</title>
        <authorList>
            <consortium name="DOE Joint Genome Institute"/>
            <consortium name="Mycorrhizal Genomics Consortium"/>
            <person name="Kohler A."/>
            <person name="Kuo A."/>
            <person name="Nagy L.G."/>
            <person name="Floudas D."/>
            <person name="Copeland A."/>
            <person name="Barry K.W."/>
            <person name="Cichocki N."/>
            <person name="Veneault-Fourrey C."/>
            <person name="LaButti K."/>
            <person name="Lindquist E.A."/>
            <person name="Lipzen A."/>
            <person name="Lundell T."/>
            <person name="Morin E."/>
            <person name="Murat C."/>
            <person name="Riley R."/>
            <person name="Ohm R."/>
            <person name="Sun H."/>
            <person name="Tunlid A."/>
            <person name="Henrissat B."/>
            <person name="Grigoriev I.V."/>
            <person name="Hibbett D.S."/>
            <person name="Martin F."/>
        </authorList>
    </citation>
    <scope>NUCLEOTIDE SEQUENCE [LARGE SCALE GENOMIC DNA]</scope>
    <source>
        <strain evidence="2">MUT 4182</strain>
    </source>
</reference>